<dbReference type="FunFam" id="1.20.1250.20:FF:000489">
    <property type="entry name" value="MFS general substrate transporter"/>
    <property type="match status" value="1"/>
</dbReference>
<keyword evidence="3" id="KW-0813">Transport</keyword>
<feature type="transmembrane region" description="Helical" evidence="10">
    <location>
        <begin position="450"/>
        <end position="468"/>
    </location>
</feature>
<dbReference type="InterPro" id="IPR036259">
    <property type="entry name" value="MFS_trans_sf"/>
</dbReference>
<dbReference type="RefSeq" id="XP_037155648.1">
    <property type="nucleotide sequence ID" value="XM_037299647.1"/>
</dbReference>
<evidence type="ECO:0000313" key="13">
    <source>
        <dbReference type="Proteomes" id="UP000593566"/>
    </source>
</evidence>
<feature type="transmembrane region" description="Helical" evidence="10">
    <location>
        <begin position="117"/>
        <end position="143"/>
    </location>
</feature>
<feature type="transmembrane region" description="Helical" evidence="10">
    <location>
        <begin position="513"/>
        <end position="534"/>
    </location>
</feature>
<feature type="domain" description="Major facilitator superfamily (MFS) profile" evidence="11">
    <location>
        <begin position="120"/>
        <end position="608"/>
    </location>
</feature>
<protein>
    <recommendedName>
        <fullName evidence="11">Major facilitator superfamily (MFS) profile domain-containing protein</fullName>
    </recommendedName>
</protein>
<feature type="compositionally biased region" description="Polar residues" evidence="9">
    <location>
        <begin position="75"/>
        <end position="85"/>
    </location>
</feature>
<dbReference type="FunFam" id="1.20.1720.10:FF:000012">
    <property type="entry name" value="MFS toxin efflux pump (AflT)"/>
    <property type="match status" value="1"/>
</dbReference>
<dbReference type="GeneID" id="59337179"/>
<gene>
    <name evidence="12" type="ORF">HO133_008784</name>
</gene>
<keyword evidence="5 10" id="KW-0812">Transmembrane</keyword>
<feature type="transmembrane region" description="Helical" evidence="10">
    <location>
        <begin position="346"/>
        <end position="363"/>
    </location>
</feature>
<feature type="region of interest" description="Disordered" evidence="9">
    <location>
        <begin position="58"/>
        <end position="89"/>
    </location>
</feature>
<reference evidence="12 13" key="1">
    <citation type="journal article" date="2020" name="Genomics">
        <title>Complete, high-quality genomes from long-read metagenomic sequencing of two wolf lichen thalli reveals enigmatic genome architecture.</title>
        <authorList>
            <person name="McKenzie S.K."/>
            <person name="Walston R.F."/>
            <person name="Allen J.L."/>
        </authorList>
    </citation>
    <scope>NUCLEOTIDE SEQUENCE [LARGE SCALE GENOMIC DNA]</scope>
    <source>
        <strain evidence="12">WasteWater1</strain>
    </source>
</reference>
<dbReference type="Gene3D" id="1.20.1250.20">
    <property type="entry name" value="MFS general substrate transporter like domains"/>
    <property type="match status" value="1"/>
</dbReference>
<comment type="similarity">
    <text evidence="2">Belongs to the major facilitator superfamily. TCR/Tet family.</text>
</comment>
<keyword evidence="13" id="KW-1185">Reference proteome</keyword>
<feature type="transmembrane region" description="Helical" evidence="10">
    <location>
        <begin position="474"/>
        <end position="492"/>
    </location>
</feature>
<dbReference type="PANTHER" id="PTHR23501">
    <property type="entry name" value="MAJOR FACILITATOR SUPERFAMILY"/>
    <property type="match status" value="1"/>
</dbReference>
<dbReference type="InterPro" id="IPR020846">
    <property type="entry name" value="MFS_dom"/>
</dbReference>
<name>A0A8H6CP98_9LECA</name>
<evidence type="ECO:0000256" key="7">
    <source>
        <dbReference type="ARBA" id="ARBA00023136"/>
    </source>
</evidence>
<evidence type="ECO:0000256" key="4">
    <source>
        <dbReference type="ARBA" id="ARBA00022475"/>
    </source>
</evidence>
<evidence type="ECO:0000256" key="8">
    <source>
        <dbReference type="ARBA" id="ARBA00023180"/>
    </source>
</evidence>
<evidence type="ECO:0000256" key="9">
    <source>
        <dbReference type="SAM" id="MobiDB-lite"/>
    </source>
</evidence>
<dbReference type="AlphaFoldDB" id="A0A8H6CP98"/>
<dbReference type="SUPFAM" id="SSF103473">
    <property type="entry name" value="MFS general substrate transporter"/>
    <property type="match status" value="1"/>
</dbReference>
<feature type="transmembrane region" description="Helical" evidence="10">
    <location>
        <begin position="273"/>
        <end position="294"/>
    </location>
</feature>
<evidence type="ECO:0000256" key="5">
    <source>
        <dbReference type="ARBA" id="ARBA00022692"/>
    </source>
</evidence>
<dbReference type="GO" id="GO:0005886">
    <property type="term" value="C:plasma membrane"/>
    <property type="evidence" value="ECO:0007669"/>
    <property type="project" value="UniProtKB-SubCell"/>
</dbReference>
<dbReference type="Gene3D" id="1.20.1720.10">
    <property type="entry name" value="Multidrug resistance protein D"/>
    <property type="match status" value="1"/>
</dbReference>
<feature type="transmembrane region" description="Helical" evidence="10">
    <location>
        <begin position="242"/>
        <end position="261"/>
    </location>
</feature>
<proteinExistence type="inferred from homology"/>
<feature type="transmembrane region" description="Helical" evidence="10">
    <location>
        <begin position="424"/>
        <end position="443"/>
    </location>
</feature>
<keyword evidence="7 10" id="KW-0472">Membrane</keyword>
<organism evidence="12 13">
    <name type="scientific">Letharia lupina</name>
    <dbReference type="NCBI Taxonomy" id="560253"/>
    <lineage>
        <taxon>Eukaryota</taxon>
        <taxon>Fungi</taxon>
        <taxon>Dikarya</taxon>
        <taxon>Ascomycota</taxon>
        <taxon>Pezizomycotina</taxon>
        <taxon>Lecanoromycetes</taxon>
        <taxon>OSLEUM clade</taxon>
        <taxon>Lecanoromycetidae</taxon>
        <taxon>Lecanorales</taxon>
        <taxon>Lecanorineae</taxon>
        <taxon>Parmeliaceae</taxon>
        <taxon>Letharia</taxon>
    </lineage>
</organism>
<dbReference type="EMBL" id="JACCJB010000005">
    <property type="protein sequence ID" value="KAF6227340.1"/>
    <property type="molecule type" value="Genomic_DNA"/>
</dbReference>
<keyword evidence="8" id="KW-0325">Glycoprotein</keyword>
<feature type="transmembrane region" description="Helical" evidence="10">
    <location>
        <begin position="155"/>
        <end position="173"/>
    </location>
</feature>
<sequence>MFPLPQCNVSPNSPHLSNLPSFPIPLPSTMKFPTLSRTKLTRPLNRENDTPALAVVLSSQHTSTSQNEEERTLFRPSSRQNSQSGGEKRYVETAPLDEAVAADKLSDEPEYPSGAKFAIIIVSLCLSVFLMALDNTIIATAIPKITDHFKALDDVGWYGSAYLLTECALLLLFGKLYTFFSIKYVYLTAIFIFEVGSVICGAAPTSVALIIGRAVAGVGAAGIFSGALVIIAYAVPLVKRPIYTGFIGAMYGLASVAGPLMGGAFTDKVSWRWCFYINLPLGAVTILGIALFFTSPPREQENSIGFWERAKQFDPIGTILFVPCIVCLLLALQWGGSKYHWGNGRIVALIVVSGVLGIAFAGVQLWKGDNATVPPRILKKRSIAFGSWFVFCLGGSFFLLIYYIPIWFQAINGVSAVESGIRSLPMILGLVIVSIISGIAITTTGYYTPWMIISSLLMAAGAGLISTFKVGSGHAMWIGFQAIYGFGVGAGMQQGIIAAQTVCTLEDIPTATAIMNFCLNLGGALFIAVGQNIFTNRLSTNLANNVPILNPSIVLKTGATSLRNAVGSGSLEGVLFAYNDALTHTYYVSVAMASLSIVGALGMEWKSVKGKKIEGAAI</sequence>
<evidence type="ECO:0000256" key="2">
    <source>
        <dbReference type="ARBA" id="ARBA00007520"/>
    </source>
</evidence>
<comment type="subcellular location">
    <subcellularLocation>
        <location evidence="1">Cell membrane</location>
        <topology evidence="1">Multi-pass membrane protein</topology>
    </subcellularLocation>
</comment>
<dbReference type="Pfam" id="PF07690">
    <property type="entry name" value="MFS_1"/>
    <property type="match status" value="1"/>
</dbReference>
<dbReference type="CDD" id="cd17502">
    <property type="entry name" value="MFS_Azr1_MDR_like"/>
    <property type="match status" value="1"/>
</dbReference>
<evidence type="ECO:0000313" key="12">
    <source>
        <dbReference type="EMBL" id="KAF6227340.1"/>
    </source>
</evidence>
<keyword evidence="6 10" id="KW-1133">Transmembrane helix</keyword>
<evidence type="ECO:0000259" key="11">
    <source>
        <dbReference type="PROSITE" id="PS50850"/>
    </source>
</evidence>
<feature type="transmembrane region" description="Helical" evidence="10">
    <location>
        <begin position="185"/>
        <end position="204"/>
    </location>
</feature>
<feature type="transmembrane region" description="Helical" evidence="10">
    <location>
        <begin position="210"/>
        <end position="235"/>
    </location>
</feature>
<dbReference type="GO" id="GO:0022857">
    <property type="term" value="F:transmembrane transporter activity"/>
    <property type="evidence" value="ECO:0007669"/>
    <property type="project" value="InterPro"/>
</dbReference>
<feature type="transmembrane region" description="Helical" evidence="10">
    <location>
        <begin position="315"/>
        <end position="334"/>
    </location>
</feature>
<dbReference type="PRINTS" id="PR01036">
    <property type="entry name" value="TCRTETB"/>
</dbReference>
<evidence type="ECO:0000256" key="6">
    <source>
        <dbReference type="ARBA" id="ARBA00022989"/>
    </source>
</evidence>
<evidence type="ECO:0000256" key="10">
    <source>
        <dbReference type="SAM" id="Phobius"/>
    </source>
</evidence>
<keyword evidence="4" id="KW-1003">Cell membrane</keyword>
<dbReference type="Proteomes" id="UP000593566">
    <property type="component" value="Unassembled WGS sequence"/>
</dbReference>
<feature type="transmembrane region" description="Helical" evidence="10">
    <location>
        <begin position="383"/>
        <end position="404"/>
    </location>
</feature>
<dbReference type="PROSITE" id="PS50850">
    <property type="entry name" value="MFS"/>
    <property type="match status" value="1"/>
</dbReference>
<dbReference type="PANTHER" id="PTHR23501:SF201">
    <property type="entry name" value="MFS AFLATOXIN EFFLUX PUMP"/>
    <property type="match status" value="1"/>
</dbReference>
<dbReference type="InterPro" id="IPR011701">
    <property type="entry name" value="MFS"/>
</dbReference>
<evidence type="ECO:0000256" key="3">
    <source>
        <dbReference type="ARBA" id="ARBA00022448"/>
    </source>
</evidence>
<evidence type="ECO:0000256" key="1">
    <source>
        <dbReference type="ARBA" id="ARBA00004651"/>
    </source>
</evidence>
<dbReference type="FunFam" id="1.20.1250.20:FF:000196">
    <property type="entry name" value="MFS toxin efflux pump (AflT)"/>
    <property type="match status" value="1"/>
</dbReference>
<comment type="caution">
    <text evidence="12">The sequence shown here is derived from an EMBL/GenBank/DDBJ whole genome shotgun (WGS) entry which is preliminary data.</text>
</comment>
<accession>A0A8H6CP98</accession>